<dbReference type="SMART" id="SM00248">
    <property type="entry name" value="ANK"/>
    <property type="match status" value="1"/>
</dbReference>
<dbReference type="Proteomes" id="UP000095281">
    <property type="component" value="Unplaced"/>
</dbReference>
<evidence type="ECO:0000313" key="4">
    <source>
        <dbReference type="Proteomes" id="UP000095281"/>
    </source>
</evidence>
<dbReference type="PROSITE" id="PS50088">
    <property type="entry name" value="ANK_REPEAT"/>
    <property type="match status" value="1"/>
</dbReference>
<dbReference type="InterPro" id="IPR002110">
    <property type="entry name" value="Ankyrin_rpt"/>
</dbReference>
<keyword evidence="2 3" id="KW-0040">ANK repeat</keyword>
<dbReference type="PROSITE" id="PS50297">
    <property type="entry name" value="ANK_REP_REGION"/>
    <property type="match status" value="1"/>
</dbReference>
<keyword evidence="1" id="KW-0677">Repeat</keyword>
<dbReference type="InterPro" id="IPR036770">
    <property type="entry name" value="Ankyrin_rpt-contain_sf"/>
</dbReference>
<evidence type="ECO:0000256" key="1">
    <source>
        <dbReference type="ARBA" id="ARBA00022737"/>
    </source>
</evidence>
<dbReference type="SUPFAM" id="SSF48403">
    <property type="entry name" value="Ankyrin repeat"/>
    <property type="match status" value="1"/>
</dbReference>
<dbReference type="PANTHER" id="PTHR24171:SF9">
    <property type="entry name" value="ANKYRIN REPEAT DOMAIN-CONTAINING PROTEIN 39"/>
    <property type="match status" value="1"/>
</dbReference>
<dbReference type="Gene3D" id="1.25.40.20">
    <property type="entry name" value="Ankyrin repeat-containing domain"/>
    <property type="match status" value="1"/>
</dbReference>
<feature type="repeat" description="ANK" evidence="3">
    <location>
        <begin position="53"/>
        <end position="85"/>
    </location>
</feature>
<dbReference type="Pfam" id="PF12796">
    <property type="entry name" value="Ank_2"/>
    <property type="match status" value="1"/>
</dbReference>
<accession>A0A1I8BKA2</accession>
<reference evidence="5" key="1">
    <citation type="submission" date="2016-11" db="UniProtKB">
        <authorList>
            <consortium name="WormBaseParasite"/>
        </authorList>
    </citation>
    <scope>IDENTIFICATION</scope>
</reference>
<protein>
    <submittedName>
        <fullName evidence="5">ANK_REP_REGION domain-containing protein</fullName>
    </submittedName>
</protein>
<sequence length="123" mass="12933">MFNAGQIFDTLLSSGAGSGLLQQLAGAVQGGDFGSILNSISNGADVNEKDEKHGTTPLQMAIMAGLTEIVKLLLSKGASVNQTNNDGKNALDIAKEGVDDAPDDETKEKFQQMVQMLVQHSNQ</sequence>
<organism evidence="4 5">
    <name type="scientific">Meloidogyne hapla</name>
    <name type="common">Root-knot nematode worm</name>
    <dbReference type="NCBI Taxonomy" id="6305"/>
    <lineage>
        <taxon>Eukaryota</taxon>
        <taxon>Metazoa</taxon>
        <taxon>Ecdysozoa</taxon>
        <taxon>Nematoda</taxon>
        <taxon>Chromadorea</taxon>
        <taxon>Rhabditida</taxon>
        <taxon>Tylenchina</taxon>
        <taxon>Tylenchomorpha</taxon>
        <taxon>Tylenchoidea</taxon>
        <taxon>Meloidogynidae</taxon>
        <taxon>Meloidogyninae</taxon>
        <taxon>Meloidogyne</taxon>
    </lineage>
</organism>
<dbReference type="WBParaSite" id="MhA1_Contig298.frz3.gene6">
    <property type="protein sequence ID" value="MhA1_Contig298.frz3.gene6"/>
    <property type="gene ID" value="MhA1_Contig298.frz3.gene6"/>
</dbReference>
<evidence type="ECO:0000256" key="2">
    <source>
        <dbReference type="ARBA" id="ARBA00023043"/>
    </source>
</evidence>
<proteinExistence type="predicted"/>
<evidence type="ECO:0000313" key="5">
    <source>
        <dbReference type="WBParaSite" id="MhA1_Contig298.frz3.gene6"/>
    </source>
</evidence>
<dbReference type="PANTHER" id="PTHR24171">
    <property type="entry name" value="ANKYRIN REPEAT DOMAIN-CONTAINING PROTEIN 39-RELATED"/>
    <property type="match status" value="1"/>
</dbReference>
<evidence type="ECO:0000256" key="3">
    <source>
        <dbReference type="PROSITE-ProRule" id="PRU00023"/>
    </source>
</evidence>
<name>A0A1I8BKA2_MELHA</name>
<keyword evidence="4" id="KW-1185">Reference proteome</keyword>
<dbReference type="AlphaFoldDB" id="A0A1I8BKA2"/>